<sequence>MDSDTDTDSEPGVTSTQWNAADFSSFSTQRAHICTGSDVMEESVQEKAHEAIQTLDTLDIDSVVHKSSHLEQIAGASGALLRLLEAILTSSTDEMNPGLIELFAQMTHEAFLCRLFEYRRAFQFIASRDISPGTAPSAIVCWVDLILTKLGEATVVIAGGSGDRSDDTLAVASLAKQKENDSLLAATQLPNDWRAVPGLLASDRASPAVLRLALRLTFAAYILLPQLKGEDPDIVVSKLPSLPKILQTYSAGFSDNVHGHREHRAGPLELNLKQNERTVYAMIVVLFTVVTQKSKMGSNPDESSPVLHPYTQSLAVHLIQFIMHPDTTSKDFSPLHPCETLDSAQTILLRWGGTVPRCWAIWSDARCIGIEDISHLTATWLFQLNSFSDDPEPQTWATDLLRALAENSHAAEIAMMQLLHHAVYKLTSLDHARVSAASLDVLRKTCWAAAQLLNTANPWHLVAGPALVRSLCIIFAFSGDGNDEGRIKDSIIEALTRVDSQTMQSTIKGLLEDGHIAFSLTFDTTLVGLRRAMQRVTELSPLSDAKCNSISLALRFLAIIWRHGAPSPSHRNTRTGFVAAVVNSVSEQPLSNRRSLLLCDLLVALSTVHLKDEVSTPERVSKVWDEETIWSLSMERGPRTVLVASCLASYILAAKEALTPSALACAEAWDYMRDVLLLTLSRHFLADDEPLALLAAPTLCRALVALLRGSDGRFVPWAVASPWTESLSTELRSLFDSRDEVLSTSSAILKERLRSAGEILLHEIKNRVEGIETTVGAPTAYSNCIMYYRSEGFSHLVLIPSEAAA</sequence>
<proteinExistence type="predicted"/>
<reference evidence="1" key="1">
    <citation type="submission" date="2021-03" db="EMBL/GenBank/DDBJ databases">
        <authorList>
            <consortium name="DOE Joint Genome Institute"/>
            <person name="Ahrendt S."/>
            <person name="Looney B.P."/>
            <person name="Miyauchi S."/>
            <person name="Morin E."/>
            <person name="Drula E."/>
            <person name="Courty P.E."/>
            <person name="Chicoki N."/>
            <person name="Fauchery L."/>
            <person name="Kohler A."/>
            <person name="Kuo A."/>
            <person name="Labutti K."/>
            <person name="Pangilinan J."/>
            <person name="Lipzen A."/>
            <person name="Riley R."/>
            <person name="Andreopoulos W."/>
            <person name="He G."/>
            <person name="Johnson J."/>
            <person name="Barry K.W."/>
            <person name="Grigoriev I.V."/>
            <person name="Nagy L."/>
            <person name="Hibbett D."/>
            <person name="Henrissat B."/>
            <person name="Matheny P.B."/>
            <person name="Labbe J."/>
            <person name="Martin F."/>
        </authorList>
    </citation>
    <scope>NUCLEOTIDE SEQUENCE</scope>
    <source>
        <strain evidence="1">HHB10654</strain>
    </source>
</reference>
<accession>A0ACB8TIY4</accession>
<comment type="caution">
    <text evidence="1">The sequence shown here is derived from an EMBL/GenBank/DDBJ whole genome shotgun (WGS) entry which is preliminary data.</text>
</comment>
<keyword evidence="2" id="KW-1185">Reference proteome</keyword>
<organism evidence="1 2">
    <name type="scientific">Artomyces pyxidatus</name>
    <dbReference type="NCBI Taxonomy" id="48021"/>
    <lineage>
        <taxon>Eukaryota</taxon>
        <taxon>Fungi</taxon>
        <taxon>Dikarya</taxon>
        <taxon>Basidiomycota</taxon>
        <taxon>Agaricomycotina</taxon>
        <taxon>Agaricomycetes</taxon>
        <taxon>Russulales</taxon>
        <taxon>Auriscalpiaceae</taxon>
        <taxon>Artomyces</taxon>
    </lineage>
</organism>
<reference evidence="1" key="2">
    <citation type="journal article" date="2022" name="New Phytol.">
        <title>Evolutionary transition to the ectomycorrhizal habit in the genomes of a hyperdiverse lineage of mushroom-forming fungi.</title>
        <authorList>
            <person name="Looney B."/>
            <person name="Miyauchi S."/>
            <person name="Morin E."/>
            <person name="Drula E."/>
            <person name="Courty P.E."/>
            <person name="Kohler A."/>
            <person name="Kuo A."/>
            <person name="LaButti K."/>
            <person name="Pangilinan J."/>
            <person name="Lipzen A."/>
            <person name="Riley R."/>
            <person name="Andreopoulos W."/>
            <person name="He G."/>
            <person name="Johnson J."/>
            <person name="Nolan M."/>
            <person name="Tritt A."/>
            <person name="Barry K.W."/>
            <person name="Grigoriev I.V."/>
            <person name="Nagy L.G."/>
            <person name="Hibbett D."/>
            <person name="Henrissat B."/>
            <person name="Matheny P.B."/>
            <person name="Labbe J."/>
            <person name="Martin F.M."/>
        </authorList>
    </citation>
    <scope>NUCLEOTIDE SEQUENCE</scope>
    <source>
        <strain evidence="1">HHB10654</strain>
    </source>
</reference>
<protein>
    <submittedName>
        <fullName evidence="1">Uncharacterized protein</fullName>
    </submittedName>
</protein>
<gene>
    <name evidence="1" type="ORF">BV25DRAFT_1987190</name>
</gene>
<evidence type="ECO:0000313" key="1">
    <source>
        <dbReference type="EMBL" id="KAI0068407.1"/>
    </source>
</evidence>
<evidence type="ECO:0000313" key="2">
    <source>
        <dbReference type="Proteomes" id="UP000814140"/>
    </source>
</evidence>
<dbReference type="EMBL" id="MU277188">
    <property type="protein sequence ID" value="KAI0068407.1"/>
    <property type="molecule type" value="Genomic_DNA"/>
</dbReference>
<dbReference type="Proteomes" id="UP000814140">
    <property type="component" value="Unassembled WGS sequence"/>
</dbReference>
<name>A0ACB8TIY4_9AGAM</name>